<accession>A0AAV5QF22</accession>
<dbReference type="RefSeq" id="XP_064850247.1">
    <property type="nucleotide sequence ID" value="XM_064994175.1"/>
</dbReference>
<reference evidence="3 4" key="1">
    <citation type="journal article" date="2023" name="Elife">
        <title>Identification of key yeast species and microbe-microbe interactions impacting larval growth of Drosophila in the wild.</title>
        <authorList>
            <person name="Mure A."/>
            <person name="Sugiura Y."/>
            <person name="Maeda R."/>
            <person name="Honda K."/>
            <person name="Sakurai N."/>
            <person name="Takahashi Y."/>
            <person name="Watada M."/>
            <person name="Katoh T."/>
            <person name="Gotoh A."/>
            <person name="Gotoh Y."/>
            <person name="Taniguchi I."/>
            <person name="Nakamura K."/>
            <person name="Hayashi T."/>
            <person name="Katayama T."/>
            <person name="Uemura T."/>
            <person name="Hattori Y."/>
        </authorList>
    </citation>
    <scope>NUCLEOTIDE SEQUENCE [LARGE SCALE GENOMIC DNA]</scope>
    <source>
        <strain evidence="3 4">SC-9</strain>
    </source>
</reference>
<evidence type="ECO:0000259" key="2">
    <source>
        <dbReference type="PROSITE" id="PS50048"/>
    </source>
</evidence>
<feature type="region of interest" description="Disordered" evidence="1">
    <location>
        <begin position="88"/>
        <end position="157"/>
    </location>
</feature>
<dbReference type="InterPro" id="IPR052400">
    <property type="entry name" value="Zn2-C6_fungal_TF"/>
</dbReference>
<dbReference type="InterPro" id="IPR036864">
    <property type="entry name" value="Zn2-C6_fun-type_DNA-bd_sf"/>
</dbReference>
<dbReference type="GO" id="GO:0008270">
    <property type="term" value="F:zinc ion binding"/>
    <property type="evidence" value="ECO:0007669"/>
    <property type="project" value="InterPro"/>
</dbReference>
<dbReference type="PROSITE" id="PS50048">
    <property type="entry name" value="ZN2_CY6_FUNGAL_2"/>
    <property type="match status" value="1"/>
</dbReference>
<dbReference type="SUPFAM" id="SSF57701">
    <property type="entry name" value="Zn2/Cys6 DNA-binding domain"/>
    <property type="match status" value="1"/>
</dbReference>
<dbReference type="Pfam" id="PF00172">
    <property type="entry name" value="Zn_clus"/>
    <property type="match status" value="1"/>
</dbReference>
<evidence type="ECO:0000256" key="1">
    <source>
        <dbReference type="SAM" id="MobiDB-lite"/>
    </source>
</evidence>
<dbReference type="GO" id="GO:0000981">
    <property type="term" value="F:DNA-binding transcription factor activity, RNA polymerase II-specific"/>
    <property type="evidence" value="ECO:0007669"/>
    <property type="project" value="InterPro"/>
</dbReference>
<comment type="caution">
    <text evidence="3">The sequence shown here is derived from an EMBL/GenBank/DDBJ whole genome shotgun (WGS) entry which is preliminary data.</text>
</comment>
<evidence type="ECO:0000313" key="4">
    <source>
        <dbReference type="Proteomes" id="UP001360560"/>
    </source>
</evidence>
<organism evidence="3 4">
    <name type="scientific">Saccharomycopsis crataegensis</name>
    <dbReference type="NCBI Taxonomy" id="43959"/>
    <lineage>
        <taxon>Eukaryota</taxon>
        <taxon>Fungi</taxon>
        <taxon>Dikarya</taxon>
        <taxon>Ascomycota</taxon>
        <taxon>Saccharomycotina</taxon>
        <taxon>Saccharomycetes</taxon>
        <taxon>Saccharomycopsidaceae</taxon>
        <taxon>Saccharomycopsis</taxon>
    </lineage>
</organism>
<dbReference type="PANTHER" id="PTHR47657">
    <property type="entry name" value="STEROL REGULATORY ELEMENT-BINDING PROTEIN ECM22"/>
    <property type="match status" value="1"/>
</dbReference>
<sequence>MEQPRIEIVIGVLNNETEPTPPKKPQTRRKHSNSKYGCLQCKKRRIKCDQSFPQCKHCMSYRARELRCSYMDLTEEQKQVILEANKKMGDDAKNPGNDSMGSKPSPIRTTSKTTSLLSKFEKTSGEKHIRHHSPATSSSSSPTSTFPIYPTPTSINDPMPLPGASNILTKFRVTGIRKAWDDERLIQAVISFVSKNLKMPIVNAAYTRYFELIWNIWGNTTIGDASGKSLVNYYTLISWASKYLSTGVYLSVRRNSMSQLGKNLNRITKPLENIALTSNGVSLSLLTDAINKNDYRLLIDLMTSNIFVSNSNYGKDNYIERMTHLNGLVAVIYELYCHKSTIYVPLSNTQEIEDLTLRNAINELYPQEDNEEFRNTDGKHDHLLSSPDHLGNLAPGYSYFNNFTARETVLIKFFEWQIYYGVVASFLPPYNHHCLYEFRDNFISFRDLLCDIEMPLLVAMADNLWDYLQYLIDEIFPILEQNGINDHRFFTTSPKIFHSIYMKYLLMTPPETFVSTSKSSNLSLVERILYRYYINLGKILDHIFPQVRYLFIFGFITTYTQYSDDQGHVLEEGLQSLLKYGTYDKLFPKSCSNRPVDELFKRKIIYHIHYCSRVFGFFRSRNMLLHQGIFFNDPFPESIKNDRLRTRKVQVNEIQITSFGKTFIHPRNFPHVVDRPHSTGSNCSGSDDEKPVFKGMTISELESLNPKYSQLQKQNVVPAGCTVNQIFLDPFFQKDIDIDGNIVGFDFSVGSLSVPIMLKHLVGRSVRDFYDDRSAIFNYFAVHDL</sequence>
<dbReference type="Gene3D" id="4.10.240.10">
    <property type="entry name" value="Zn(2)-C6 fungal-type DNA-binding domain"/>
    <property type="match status" value="1"/>
</dbReference>
<feature type="compositionally biased region" description="Low complexity" evidence="1">
    <location>
        <begin position="109"/>
        <end position="118"/>
    </location>
</feature>
<feature type="domain" description="Zn(2)-C6 fungal-type" evidence="2">
    <location>
        <begin position="37"/>
        <end position="70"/>
    </location>
</feature>
<name>A0AAV5QF22_9ASCO</name>
<keyword evidence="4" id="KW-1185">Reference proteome</keyword>
<feature type="compositionally biased region" description="Low complexity" evidence="1">
    <location>
        <begin position="134"/>
        <end position="154"/>
    </location>
</feature>
<dbReference type="PANTHER" id="PTHR47657:SF7">
    <property type="entry name" value="STEROL REGULATORY ELEMENT-BINDING PROTEIN ECM22"/>
    <property type="match status" value="1"/>
</dbReference>
<dbReference type="AlphaFoldDB" id="A0AAV5QF22"/>
<protein>
    <recommendedName>
        <fullName evidence="2">Zn(2)-C6 fungal-type domain-containing protein</fullName>
    </recommendedName>
</protein>
<gene>
    <name evidence="3" type="ORF">DASC09_005720</name>
</gene>
<dbReference type="GeneID" id="90071226"/>
<dbReference type="SMART" id="SM00066">
    <property type="entry name" value="GAL4"/>
    <property type="match status" value="1"/>
</dbReference>
<dbReference type="Proteomes" id="UP001360560">
    <property type="component" value="Unassembled WGS sequence"/>
</dbReference>
<proteinExistence type="predicted"/>
<dbReference type="EMBL" id="BTFZ01000001">
    <property type="protein sequence ID" value="GMM33247.1"/>
    <property type="molecule type" value="Genomic_DNA"/>
</dbReference>
<dbReference type="CDD" id="cd00067">
    <property type="entry name" value="GAL4"/>
    <property type="match status" value="1"/>
</dbReference>
<evidence type="ECO:0000313" key="3">
    <source>
        <dbReference type="EMBL" id="GMM33247.1"/>
    </source>
</evidence>
<dbReference type="InterPro" id="IPR001138">
    <property type="entry name" value="Zn2Cys6_DnaBD"/>
</dbReference>